<accession>A0A8J4PSE0</accession>
<dbReference type="Proteomes" id="UP000695562">
    <property type="component" value="Unassembled WGS sequence"/>
</dbReference>
<evidence type="ECO:0000313" key="2">
    <source>
        <dbReference type="Proteomes" id="UP000695562"/>
    </source>
</evidence>
<organism evidence="1 2">
    <name type="scientific">Polysphondylium violaceum</name>
    <dbReference type="NCBI Taxonomy" id="133409"/>
    <lineage>
        <taxon>Eukaryota</taxon>
        <taxon>Amoebozoa</taxon>
        <taxon>Evosea</taxon>
        <taxon>Eumycetozoa</taxon>
        <taxon>Dictyostelia</taxon>
        <taxon>Dictyosteliales</taxon>
        <taxon>Dictyosteliaceae</taxon>
        <taxon>Polysphondylium</taxon>
    </lineage>
</organism>
<dbReference type="AlphaFoldDB" id="A0A8J4PSE0"/>
<protein>
    <submittedName>
        <fullName evidence="1">Uncharacterized protein</fullName>
    </submittedName>
</protein>
<proteinExistence type="predicted"/>
<keyword evidence="2" id="KW-1185">Reference proteome</keyword>
<comment type="caution">
    <text evidence="1">The sequence shown here is derived from an EMBL/GenBank/DDBJ whole genome shotgun (WGS) entry which is preliminary data.</text>
</comment>
<dbReference type="EMBL" id="AJWJ01000359">
    <property type="protein sequence ID" value="KAF2071599.1"/>
    <property type="molecule type" value="Genomic_DNA"/>
</dbReference>
<sequence length="158" mass="18358">MANNASPSLLLESTFGSFDMGQDVYLVFYMDGNQLICGIYSCLEEFSINWRTFKTDGVVLYHQVAPYNTLEYPCETFDRNKAIYFNTNTQWMYHHPYGISDSSKGYQKYNFLSVYDQDEAVTINTEFTVTLTATSESGYRVFDEMDSMFCRNSIFIFN</sequence>
<reference evidence="1" key="1">
    <citation type="submission" date="2020-01" db="EMBL/GenBank/DDBJ databases">
        <title>Development of genomics and gene disruption for Polysphondylium violaceum indicates a role for the polyketide synthase stlB in stalk morphogenesis.</title>
        <authorList>
            <person name="Narita B."/>
            <person name="Kawabe Y."/>
            <person name="Kin K."/>
            <person name="Saito T."/>
            <person name="Gibbs R."/>
            <person name="Kuspa A."/>
            <person name="Muzny D."/>
            <person name="Queller D."/>
            <person name="Richards S."/>
            <person name="Strassman J."/>
            <person name="Sucgang R."/>
            <person name="Worley K."/>
            <person name="Schaap P."/>
        </authorList>
    </citation>
    <scope>NUCLEOTIDE SEQUENCE</scope>
    <source>
        <strain evidence="1">QSvi11</strain>
    </source>
</reference>
<gene>
    <name evidence="1" type="ORF">CYY_007089</name>
</gene>
<evidence type="ECO:0000313" key="1">
    <source>
        <dbReference type="EMBL" id="KAF2071599.1"/>
    </source>
</evidence>
<name>A0A8J4PSE0_9MYCE</name>